<feature type="transmembrane region" description="Helical" evidence="8">
    <location>
        <begin position="25"/>
        <end position="45"/>
    </location>
</feature>
<organism evidence="9 10">
    <name type="scientific">Canna indica</name>
    <name type="common">Indian-shot</name>
    <dbReference type="NCBI Taxonomy" id="4628"/>
    <lineage>
        <taxon>Eukaryota</taxon>
        <taxon>Viridiplantae</taxon>
        <taxon>Streptophyta</taxon>
        <taxon>Embryophyta</taxon>
        <taxon>Tracheophyta</taxon>
        <taxon>Spermatophyta</taxon>
        <taxon>Magnoliopsida</taxon>
        <taxon>Liliopsida</taxon>
        <taxon>Zingiberales</taxon>
        <taxon>Cannaceae</taxon>
        <taxon>Canna</taxon>
    </lineage>
</organism>
<evidence type="ECO:0000256" key="3">
    <source>
        <dbReference type="ARBA" id="ARBA00022692"/>
    </source>
</evidence>
<keyword evidence="10" id="KW-1185">Reference proteome</keyword>
<name>A0AAQ3QTA7_9LILI</name>
<dbReference type="Pfam" id="PF04145">
    <property type="entry name" value="Ctr"/>
    <property type="match status" value="1"/>
</dbReference>
<dbReference type="PANTHER" id="PTHR12483">
    <property type="entry name" value="SOLUTE CARRIER FAMILY 31 COPPER TRANSPORTERS"/>
    <property type="match status" value="1"/>
</dbReference>
<dbReference type="GO" id="GO:0005886">
    <property type="term" value="C:plasma membrane"/>
    <property type="evidence" value="ECO:0007669"/>
    <property type="project" value="TreeGrafter"/>
</dbReference>
<accession>A0AAQ3QTA7</accession>
<evidence type="ECO:0000256" key="2">
    <source>
        <dbReference type="ARBA" id="ARBA00006921"/>
    </source>
</evidence>
<reference evidence="9 10" key="1">
    <citation type="submission" date="2023-10" db="EMBL/GenBank/DDBJ databases">
        <title>Chromosome-scale genome assembly provides insights into flower coloration mechanisms of Canna indica.</title>
        <authorList>
            <person name="Li C."/>
        </authorList>
    </citation>
    <scope>NUCLEOTIDE SEQUENCE [LARGE SCALE GENOMIC DNA]</scope>
    <source>
        <tissue evidence="9">Flower</tissue>
    </source>
</reference>
<comment type="subcellular location">
    <subcellularLocation>
        <location evidence="1 8">Membrane</location>
        <topology evidence="1 8">Multi-pass membrane protein</topology>
    </subcellularLocation>
</comment>
<dbReference type="Proteomes" id="UP001327560">
    <property type="component" value="Chromosome 9"/>
</dbReference>
<dbReference type="PANTHER" id="PTHR12483:SF27">
    <property type="entry name" value="COPPER TRANSPORT PROTEIN CTR1"/>
    <property type="match status" value="1"/>
</dbReference>
<dbReference type="GO" id="GO:0005375">
    <property type="term" value="F:copper ion transmembrane transporter activity"/>
    <property type="evidence" value="ECO:0007669"/>
    <property type="project" value="UniProtKB-UniRule"/>
</dbReference>
<gene>
    <name evidence="9" type="ORF">Cni_G28647</name>
</gene>
<evidence type="ECO:0000313" key="10">
    <source>
        <dbReference type="Proteomes" id="UP001327560"/>
    </source>
</evidence>
<proteinExistence type="inferred from homology"/>
<keyword evidence="8" id="KW-0813">Transport</keyword>
<feature type="transmembrane region" description="Helical" evidence="8">
    <location>
        <begin position="90"/>
        <end position="110"/>
    </location>
</feature>
<comment type="similarity">
    <text evidence="2 8">Belongs to the copper transporter (Ctr) (TC 1.A.56) family. SLC31A subfamily.</text>
</comment>
<evidence type="ECO:0000256" key="1">
    <source>
        <dbReference type="ARBA" id="ARBA00004141"/>
    </source>
</evidence>
<keyword evidence="3 8" id="KW-0812">Transmembrane</keyword>
<evidence type="ECO:0000256" key="7">
    <source>
        <dbReference type="ARBA" id="ARBA00023136"/>
    </source>
</evidence>
<evidence type="ECO:0000256" key="5">
    <source>
        <dbReference type="ARBA" id="ARBA00022989"/>
    </source>
</evidence>
<evidence type="ECO:0000313" key="9">
    <source>
        <dbReference type="EMBL" id="WOL19845.1"/>
    </source>
</evidence>
<dbReference type="AlphaFoldDB" id="A0AAQ3QTA7"/>
<dbReference type="InterPro" id="IPR007274">
    <property type="entry name" value="Cop_transporter"/>
</dbReference>
<evidence type="ECO:0000256" key="4">
    <source>
        <dbReference type="ARBA" id="ARBA00022796"/>
    </source>
</evidence>
<keyword evidence="5 8" id="KW-1133">Transmembrane helix</keyword>
<keyword evidence="7 8" id="KW-0472">Membrane</keyword>
<keyword evidence="4 8" id="KW-0187">Copper transport</keyword>
<sequence>MMMHMTFYWGKKVTILFDTWRTESWAGYLLSLLALFVAAVFYQYMEDRRVRFKMLVAEGSKPSSPPRTMGTPLLLPSAAAAARLGNPARLASSLLFGVNSAIGYLLMLAVMSYNSGVFIAVVVGLAVGYLFFRSGGEEDFVALENACACS</sequence>
<evidence type="ECO:0000256" key="8">
    <source>
        <dbReference type="RuleBase" id="RU367022"/>
    </source>
</evidence>
<keyword evidence="6 8" id="KW-0186">Copper</keyword>
<evidence type="ECO:0000256" key="6">
    <source>
        <dbReference type="ARBA" id="ARBA00023008"/>
    </source>
</evidence>
<protein>
    <recommendedName>
        <fullName evidence="8">Copper transport protein</fullName>
    </recommendedName>
</protein>
<feature type="transmembrane region" description="Helical" evidence="8">
    <location>
        <begin position="116"/>
        <end position="132"/>
    </location>
</feature>
<dbReference type="EMBL" id="CP136898">
    <property type="protein sequence ID" value="WOL19845.1"/>
    <property type="molecule type" value="Genomic_DNA"/>
</dbReference>
<keyword evidence="8" id="KW-0406">Ion transport</keyword>